<feature type="compositionally biased region" description="Basic and acidic residues" evidence="1">
    <location>
        <begin position="196"/>
        <end position="207"/>
    </location>
</feature>
<evidence type="ECO:0000256" key="1">
    <source>
        <dbReference type="SAM" id="MobiDB-lite"/>
    </source>
</evidence>
<dbReference type="HOGENOM" id="CLU_009180_5_2_1"/>
<protein>
    <recommendedName>
        <fullName evidence="3">DUF4220 domain-containing protein</fullName>
    </recommendedName>
</protein>
<dbReference type="Pfam" id="PF13968">
    <property type="entry name" value="DUF4220"/>
    <property type="match status" value="1"/>
</dbReference>
<proteinExistence type="predicted"/>
<keyword evidence="2" id="KW-0812">Transmembrane</keyword>
<feature type="transmembrane region" description="Helical" evidence="2">
    <location>
        <begin position="65"/>
        <end position="84"/>
    </location>
</feature>
<dbReference type="eggNOG" id="ENOG502QQBP">
    <property type="taxonomic scope" value="Eukaryota"/>
</dbReference>
<keyword evidence="5" id="KW-1185">Reference proteome</keyword>
<organism evidence="4 5">
    <name type="scientific">Leersia perrieri</name>
    <dbReference type="NCBI Taxonomy" id="77586"/>
    <lineage>
        <taxon>Eukaryota</taxon>
        <taxon>Viridiplantae</taxon>
        <taxon>Streptophyta</taxon>
        <taxon>Embryophyta</taxon>
        <taxon>Tracheophyta</taxon>
        <taxon>Spermatophyta</taxon>
        <taxon>Magnoliopsida</taxon>
        <taxon>Liliopsida</taxon>
        <taxon>Poales</taxon>
        <taxon>Poaceae</taxon>
        <taxon>BOP clade</taxon>
        <taxon>Oryzoideae</taxon>
        <taxon>Oryzeae</taxon>
        <taxon>Oryzinae</taxon>
        <taxon>Leersia</taxon>
    </lineage>
</organism>
<reference evidence="4 5" key="1">
    <citation type="submission" date="2012-08" db="EMBL/GenBank/DDBJ databases">
        <title>Oryza genome evolution.</title>
        <authorList>
            <person name="Wing R.A."/>
        </authorList>
    </citation>
    <scope>NUCLEOTIDE SEQUENCE</scope>
</reference>
<feature type="region of interest" description="Disordered" evidence="1">
    <location>
        <begin position="188"/>
        <end position="207"/>
    </location>
</feature>
<name>A0A0D9W264_9ORYZ</name>
<dbReference type="Pfam" id="PF04578">
    <property type="entry name" value="DUF594"/>
    <property type="match status" value="1"/>
</dbReference>
<feature type="domain" description="DUF4220" evidence="3">
    <location>
        <begin position="67"/>
        <end position="414"/>
    </location>
</feature>
<evidence type="ECO:0000313" key="4">
    <source>
        <dbReference type="EnsemblPlants" id="LPERR04G01390.1"/>
    </source>
</evidence>
<dbReference type="AlphaFoldDB" id="A0A0D9W264"/>
<dbReference type="Proteomes" id="UP000032180">
    <property type="component" value="Chromosome 4"/>
</dbReference>
<dbReference type="EnsemblPlants" id="LPERR04G01390.1">
    <property type="protein sequence ID" value="LPERR04G01390.1"/>
    <property type="gene ID" value="LPERR04G01390"/>
</dbReference>
<dbReference type="InterPro" id="IPR007658">
    <property type="entry name" value="DUF594"/>
</dbReference>
<dbReference type="Gramene" id="LPERR04G01390.1">
    <property type="protein sequence ID" value="LPERR04G01390.1"/>
    <property type="gene ID" value="LPERR04G01390"/>
</dbReference>
<dbReference type="InterPro" id="IPR025315">
    <property type="entry name" value="DUF4220"/>
</dbReference>
<keyword evidence="2" id="KW-1133">Transmembrane helix</keyword>
<evidence type="ECO:0000256" key="2">
    <source>
        <dbReference type="SAM" id="Phobius"/>
    </source>
</evidence>
<evidence type="ECO:0000259" key="3">
    <source>
        <dbReference type="Pfam" id="PF13968"/>
    </source>
</evidence>
<reference evidence="5" key="2">
    <citation type="submission" date="2013-12" db="EMBL/GenBank/DDBJ databases">
        <authorList>
            <person name="Yu Y."/>
            <person name="Lee S."/>
            <person name="de Baynast K."/>
            <person name="Wissotski M."/>
            <person name="Liu L."/>
            <person name="Talag J."/>
            <person name="Goicoechea J."/>
            <person name="Angelova A."/>
            <person name="Jetty R."/>
            <person name="Kudrna D."/>
            <person name="Golser W."/>
            <person name="Rivera L."/>
            <person name="Zhang J."/>
            <person name="Wing R."/>
        </authorList>
    </citation>
    <scope>NUCLEOTIDE SEQUENCE</scope>
</reference>
<evidence type="ECO:0000313" key="5">
    <source>
        <dbReference type="Proteomes" id="UP000032180"/>
    </source>
</evidence>
<keyword evidence="2" id="KW-0472">Membrane</keyword>
<feature type="transmembrane region" description="Helical" evidence="2">
    <location>
        <begin position="35"/>
        <end position="53"/>
    </location>
</feature>
<reference evidence="4" key="3">
    <citation type="submission" date="2015-04" db="UniProtKB">
        <authorList>
            <consortium name="EnsemblPlants"/>
        </authorList>
    </citation>
    <scope>IDENTIFICATION</scope>
</reference>
<sequence>MAGGDGVWVVDIIWHTVLLAVDGVGRLWSSWSMEILLGVSFLTQLVLTVTAGFRWRGASTARRNVIWFFYVGADYVATTALGHLSVSGTAGRRRLVAFWAPFFLLHLGGPDSITAYQLEDNQLSARYVLELALRVVGAVYIVYKSVSGSWALIPASWLMLLVGVAKYAEKTLALHAANLANVRSSIERQRRRRRRRTEELDGSRRRDTPLPPKLEFFAEGELVMKAHALFHICKNSMVDSSVEAEMTSSNADDGAARRTKETLFQLEWTQLFRVMEMELSLMYDFLYTKAAVIYTWHGYAIRAISPVFTAVSLVLVELSNAGGHHRRSDVIITRVLLVSTFLLETASLLRAVGSTWTGFLLHRGLRHGWIRHEALCSNRWLRFHHAVASIGRIVANTQAHRKWCGKIGQLSVLRLIITGNGHHHRSWDKESERYSEKKTMVIPPDVKELVFRRVRNQLLDLRARMTSTQDADMDLRKMAANLRTKRGQQALQNRNLLSELRWSLGDELQLGILTWHIATEIYLSLSRKATAITTTAVAVEDDGVVARRVRAIRTLSDYMMYLLAVRPDMLPGLITRKLFELTCEDLARIWSKNNLSPSSVAEDIESLSSSYPYFSPKKFFQLHNRRRVSPSLNYTSTRSEEELAKMLIDQWLKRVDNDDSNGGIALNKYLSRGVELAMKLLNLESASMSRNKEEVDIMQVILEVWVDMLFYASYRCSKESHAKQLSQGGELTTILWLVAEHVGLFVVRKTAKGIEEENWRRRKRSKQVA</sequence>
<dbReference type="STRING" id="77586.A0A0D9W264"/>
<accession>A0A0D9W264</accession>
<dbReference type="PANTHER" id="PTHR31325">
    <property type="entry name" value="OS01G0798800 PROTEIN-RELATED"/>
    <property type="match status" value="1"/>
</dbReference>